<dbReference type="EMBL" id="HG670981">
    <property type="protein sequence ID" value="CDI79173.1"/>
    <property type="molecule type" value="Genomic_DNA"/>
</dbReference>
<evidence type="ECO:0000313" key="3">
    <source>
        <dbReference type="EMBL" id="CDI79173.1"/>
    </source>
</evidence>
<accession>U6GIQ8</accession>
<dbReference type="RefSeq" id="XP_013250679.1">
    <property type="nucleotide sequence ID" value="XM_013395225.1"/>
</dbReference>
<feature type="domain" description="PRELI/MSF1" evidence="2">
    <location>
        <begin position="35"/>
        <end position="208"/>
    </location>
</feature>
<organism evidence="3 4">
    <name type="scientific">Eimeria acervulina</name>
    <name type="common">Coccidian parasite</name>
    <dbReference type="NCBI Taxonomy" id="5801"/>
    <lineage>
        <taxon>Eukaryota</taxon>
        <taxon>Sar</taxon>
        <taxon>Alveolata</taxon>
        <taxon>Apicomplexa</taxon>
        <taxon>Conoidasida</taxon>
        <taxon>Coccidia</taxon>
        <taxon>Eucoccidiorida</taxon>
        <taxon>Eimeriorina</taxon>
        <taxon>Eimeriidae</taxon>
        <taxon>Eimeria</taxon>
    </lineage>
</organism>
<keyword evidence="4" id="KW-1185">Reference proteome</keyword>
<reference evidence="3" key="1">
    <citation type="submission" date="2013-10" db="EMBL/GenBank/DDBJ databases">
        <title>Genomic analysis of the causative agents of coccidiosis in chickens.</title>
        <authorList>
            <person name="Reid A.J."/>
            <person name="Blake D."/>
            <person name="Billington K."/>
            <person name="Browne H."/>
            <person name="Dunn M."/>
            <person name="Hung S."/>
            <person name="Kawahara F."/>
            <person name="Miranda-Saavedra D."/>
            <person name="Mourier T."/>
            <person name="Nagra H."/>
            <person name="Otto T.D."/>
            <person name="Rawlings N."/>
            <person name="Sanchez A."/>
            <person name="Sanders M."/>
            <person name="Subramaniam C."/>
            <person name="Tay Y."/>
            <person name="Dear P."/>
            <person name="Doerig C."/>
            <person name="Gruber A."/>
            <person name="Parkinson J."/>
            <person name="Shirley M."/>
            <person name="Wan K.L."/>
            <person name="Berriman M."/>
            <person name="Tomley F."/>
            <person name="Pain A."/>
        </authorList>
    </citation>
    <scope>NUCLEOTIDE SEQUENCE</scope>
    <source>
        <strain evidence="3">Houghton</strain>
    </source>
</reference>
<dbReference type="GO" id="GO:0005758">
    <property type="term" value="C:mitochondrial intermembrane space"/>
    <property type="evidence" value="ECO:0007669"/>
    <property type="project" value="InterPro"/>
</dbReference>
<feature type="compositionally biased region" description="Low complexity" evidence="1">
    <location>
        <begin position="252"/>
        <end position="279"/>
    </location>
</feature>
<dbReference type="InterPro" id="IPR006797">
    <property type="entry name" value="PRELI/MSF1_dom"/>
</dbReference>
<evidence type="ECO:0000256" key="1">
    <source>
        <dbReference type="SAM" id="MobiDB-lite"/>
    </source>
</evidence>
<dbReference type="OMA" id="FRVEETC"/>
<evidence type="ECO:0000259" key="2">
    <source>
        <dbReference type="PROSITE" id="PS50904"/>
    </source>
</evidence>
<dbReference type="Proteomes" id="UP000018050">
    <property type="component" value="Unassembled WGS sequence"/>
</dbReference>
<dbReference type="Pfam" id="PF04707">
    <property type="entry name" value="PRELI"/>
    <property type="match status" value="1"/>
</dbReference>
<feature type="region of interest" description="Disordered" evidence="1">
    <location>
        <begin position="252"/>
        <end position="288"/>
    </location>
</feature>
<dbReference type="PANTHER" id="PTHR11158">
    <property type="entry name" value="MSF1/PX19 RELATED"/>
    <property type="match status" value="1"/>
</dbReference>
<feature type="compositionally biased region" description="Low complexity" evidence="1">
    <location>
        <begin position="415"/>
        <end position="424"/>
    </location>
</feature>
<reference evidence="3" key="2">
    <citation type="submission" date="2013-10" db="EMBL/GenBank/DDBJ databases">
        <authorList>
            <person name="Aslett M."/>
        </authorList>
    </citation>
    <scope>NUCLEOTIDE SEQUENCE</scope>
    <source>
        <strain evidence="3">Houghton</strain>
    </source>
</reference>
<gene>
    <name evidence="3" type="ORF">EAH_00040710</name>
</gene>
<dbReference type="InterPro" id="IPR037365">
    <property type="entry name" value="Slowmo/Ups"/>
</dbReference>
<protein>
    <submittedName>
        <fullName evidence="3">MSF1-like conserved region domain-containing protein, putative</fullName>
    </submittedName>
</protein>
<sequence>MRLFKKEHVFHNDWDTITLKFQLKFQLKFRFKSHFKFLFNIQFRFLFKFHSSSAFWLKYPNELQPHVLRVDTLDLDVDSDRQQFSCRRLLSLKYQCPKWFQKFFGATPVGFAFEEATCSLKERKLTLKSCNYTFASFFRVEETCEYTPHPENPQHTLYTQTATYKVSGLGLPVNRAVENAAVAQAAEKSRMGVSVVERLGRRIAEHPWADSCSCCFSSIEEAAAHASKQAQEKYRQLRMHIEQKLRVGCTGATATKNSSDSASSSDSDKSSNSSSSNSSEPQAGSAAVADSVHYPLEAFMRDKLKPEAAQQSTAAKPNEVAAAHASGVLPPPVLPLLGVQQRQQQHAQELGDAAAAAAAAAEGADVECPCLRSSPSGRPPIPTHLWPDLQREIKEKSRRNESSETYEFHDASAEASAVQTPATSTASASRPAAAFEFPFLTRDASSAFAGAARCQQQQQQPVDWSWSLKENRSSPPQEAASSFLSARRYGLLLSTLGRPGRSWVIK</sequence>
<dbReference type="PROSITE" id="PS50904">
    <property type="entry name" value="PRELI_MSF1"/>
    <property type="match status" value="1"/>
</dbReference>
<dbReference type="VEuPathDB" id="ToxoDB:EAH_00040710"/>
<dbReference type="OrthoDB" id="407630at2759"/>
<name>U6GIQ8_EIMAC</name>
<dbReference type="AlphaFoldDB" id="U6GIQ8"/>
<proteinExistence type="predicted"/>
<dbReference type="GeneID" id="25272141"/>
<feature type="region of interest" description="Disordered" evidence="1">
    <location>
        <begin position="394"/>
        <end position="424"/>
    </location>
</feature>
<evidence type="ECO:0000313" key="4">
    <source>
        <dbReference type="Proteomes" id="UP000018050"/>
    </source>
</evidence>
<feature type="compositionally biased region" description="Basic and acidic residues" evidence="1">
    <location>
        <begin position="394"/>
        <end position="412"/>
    </location>
</feature>